<name>A0A974DCJ8_XENLA</name>
<dbReference type="Proteomes" id="UP000694892">
    <property type="component" value="Chromosome 3L"/>
</dbReference>
<reference evidence="2" key="1">
    <citation type="journal article" date="2016" name="Nature">
        <title>Genome evolution in the allotetraploid frog Xenopus laevis.</title>
        <authorList>
            <person name="Session A.M."/>
            <person name="Uno Y."/>
            <person name="Kwon T."/>
            <person name="Chapman J.A."/>
            <person name="Toyoda A."/>
            <person name="Takahashi S."/>
            <person name="Fukui A."/>
            <person name="Hikosaka A."/>
            <person name="Suzuki A."/>
            <person name="Kondo M."/>
            <person name="van Heeringen S.J."/>
            <person name="Quigley I."/>
            <person name="Heinz S."/>
            <person name="Ogino H."/>
            <person name="Ochi H."/>
            <person name="Hellsten U."/>
            <person name="Lyons J.B."/>
            <person name="Simakov O."/>
            <person name="Putnam N."/>
            <person name="Stites J."/>
            <person name="Kuroki Y."/>
            <person name="Tanaka T."/>
            <person name="Michiue T."/>
            <person name="Watanabe M."/>
            <person name="Bogdanovic O."/>
            <person name="Lister R."/>
            <person name="Georgiou G."/>
            <person name="Paranjpe S.S."/>
            <person name="van Kruijsbergen I."/>
            <person name="Shu S."/>
            <person name="Carlson J."/>
            <person name="Kinoshita T."/>
            <person name="Ohta Y."/>
            <person name="Mawaribuchi S."/>
            <person name="Jenkins J."/>
            <person name="Grimwood J."/>
            <person name="Schmutz J."/>
            <person name="Mitros T."/>
            <person name="Mozaffari S.V."/>
            <person name="Suzuki Y."/>
            <person name="Haramoto Y."/>
            <person name="Yamamoto T.S."/>
            <person name="Takagi C."/>
            <person name="Heald R."/>
            <person name="Miller K."/>
            <person name="Haudenschild C."/>
            <person name="Kitzman J."/>
            <person name="Nakayama T."/>
            <person name="Izutsu Y."/>
            <person name="Robert J."/>
            <person name="Fortriede J."/>
            <person name="Burns K."/>
            <person name="Lotay V."/>
            <person name="Karimi K."/>
            <person name="Yasuoka Y."/>
            <person name="Dichmann D.S."/>
            <person name="Flajnik M.F."/>
            <person name="Houston D.W."/>
            <person name="Shendure J."/>
            <person name="DuPasquier L."/>
            <person name="Vize P.D."/>
            <person name="Zorn A.M."/>
            <person name="Ito M."/>
            <person name="Marcotte E.M."/>
            <person name="Wallingford J.B."/>
            <person name="Ito Y."/>
            <person name="Asashima M."/>
            <person name="Ueno N."/>
            <person name="Matsuda Y."/>
            <person name="Veenstra G.J."/>
            <person name="Fujiyama A."/>
            <person name="Harland R.M."/>
            <person name="Taira M."/>
            <person name="Rokhsar D.S."/>
        </authorList>
    </citation>
    <scope>NUCLEOTIDE SEQUENCE [LARGE SCALE GENOMIC DNA]</scope>
    <source>
        <strain evidence="2">J</strain>
    </source>
</reference>
<evidence type="ECO:0000313" key="2">
    <source>
        <dbReference type="Proteomes" id="UP000694892"/>
    </source>
</evidence>
<dbReference type="EMBL" id="CM004470">
    <property type="protein sequence ID" value="OCT88206.1"/>
    <property type="molecule type" value="Genomic_DNA"/>
</dbReference>
<protein>
    <submittedName>
        <fullName evidence="1">Uncharacterized protein</fullName>
    </submittedName>
</protein>
<dbReference type="AlphaFoldDB" id="A0A974DCJ8"/>
<proteinExistence type="predicted"/>
<evidence type="ECO:0000313" key="1">
    <source>
        <dbReference type="EMBL" id="OCT88206.1"/>
    </source>
</evidence>
<gene>
    <name evidence="1" type="ORF">XELAEV_18016832mg</name>
</gene>
<accession>A0A974DCJ8</accession>
<sequence>MGQSNVLVVQITRNRLLCCCYWRIIAHLQHGVCSNPSVFYDKTMKRHERSHQAHWILGLVYHLYCISGM</sequence>
<organism evidence="1 2">
    <name type="scientific">Xenopus laevis</name>
    <name type="common">African clawed frog</name>
    <dbReference type="NCBI Taxonomy" id="8355"/>
    <lineage>
        <taxon>Eukaryota</taxon>
        <taxon>Metazoa</taxon>
        <taxon>Chordata</taxon>
        <taxon>Craniata</taxon>
        <taxon>Vertebrata</taxon>
        <taxon>Euteleostomi</taxon>
        <taxon>Amphibia</taxon>
        <taxon>Batrachia</taxon>
        <taxon>Anura</taxon>
        <taxon>Pipoidea</taxon>
        <taxon>Pipidae</taxon>
        <taxon>Xenopodinae</taxon>
        <taxon>Xenopus</taxon>
        <taxon>Xenopus</taxon>
    </lineage>
</organism>